<dbReference type="PANTHER" id="PTHR43394">
    <property type="entry name" value="ATP-DEPENDENT PERMEASE MDL1, MITOCHONDRIAL"/>
    <property type="match status" value="1"/>
</dbReference>
<keyword evidence="4" id="KW-0472">Membrane</keyword>
<gene>
    <name evidence="6" type="ORF">ACHAWO_000854</name>
</gene>
<evidence type="ECO:0000256" key="1">
    <source>
        <dbReference type="ARBA" id="ARBA00004141"/>
    </source>
</evidence>
<evidence type="ECO:0000256" key="5">
    <source>
        <dbReference type="SAM" id="MobiDB-lite"/>
    </source>
</evidence>
<dbReference type="Proteomes" id="UP001530400">
    <property type="component" value="Unassembled WGS sequence"/>
</dbReference>
<dbReference type="SUPFAM" id="SSF52540">
    <property type="entry name" value="P-loop containing nucleoside triphosphate hydrolases"/>
    <property type="match status" value="1"/>
</dbReference>
<evidence type="ECO:0008006" key="8">
    <source>
        <dbReference type="Google" id="ProtNLM"/>
    </source>
</evidence>
<feature type="region of interest" description="Disordered" evidence="5">
    <location>
        <begin position="128"/>
        <end position="181"/>
    </location>
</feature>
<dbReference type="InterPro" id="IPR027417">
    <property type="entry name" value="P-loop_NTPase"/>
</dbReference>
<reference evidence="6 7" key="1">
    <citation type="submission" date="2024-10" db="EMBL/GenBank/DDBJ databases">
        <title>Updated reference genomes for cyclostephanoid diatoms.</title>
        <authorList>
            <person name="Roberts W.R."/>
            <person name="Alverson A.J."/>
        </authorList>
    </citation>
    <scope>NUCLEOTIDE SEQUENCE [LARGE SCALE GENOMIC DNA]</scope>
    <source>
        <strain evidence="6 7">AJA010-31</strain>
    </source>
</reference>
<dbReference type="InterPro" id="IPR036640">
    <property type="entry name" value="ABC1_TM_sf"/>
</dbReference>
<proteinExistence type="predicted"/>
<keyword evidence="2" id="KW-0812">Transmembrane</keyword>
<evidence type="ECO:0000313" key="6">
    <source>
        <dbReference type="EMBL" id="KAL3769208.1"/>
    </source>
</evidence>
<dbReference type="Gene3D" id="1.20.1560.10">
    <property type="entry name" value="ABC transporter type 1, transmembrane domain"/>
    <property type="match status" value="1"/>
</dbReference>
<dbReference type="Gene3D" id="3.40.50.300">
    <property type="entry name" value="P-loop containing nucleotide triphosphate hydrolases"/>
    <property type="match status" value="2"/>
</dbReference>
<evidence type="ECO:0000256" key="2">
    <source>
        <dbReference type="ARBA" id="ARBA00022692"/>
    </source>
</evidence>
<feature type="compositionally biased region" description="Polar residues" evidence="5">
    <location>
        <begin position="143"/>
        <end position="161"/>
    </location>
</feature>
<protein>
    <recommendedName>
        <fullName evidence="8">ABC transporter domain-containing protein</fullName>
    </recommendedName>
</protein>
<dbReference type="InterPro" id="IPR039421">
    <property type="entry name" value="Type_1_exporter"/>
</dbReference>
<accession>A0ABD3N1N9</accession>
<keyword evidence="7" id="KW-1185">Reference proteome</keyword>
<comment type="caution">
    <text evidence="6">The sequence shown here is derived from an EMBL/GenBank/DDBJ whole genome shotgun (WGS) entry which is preliminary data.</text>
</comment>
<comment type="subcellular location">
    <subcellularLocation>
        <location evidence="1">Membrane</location>
        <topology evidence="1">Multi-pass membrane protein</topology>
    </subcellularLocation>
</comment>
<dbReference type="PANTHER" id="PTHR43394:SF1">
    <property type="entry name" value="ATP-BINDING CASSETTE SUB-FAMILY B MEMBER 10, MITOCHONDRIAL"/>
    <property type="match status" value="1"/>
</dbReference>
<dbReference type="EMBL" id="JALLPJ020001335">
    <property type="protein sequence ID" value="KAL3769208.1"/>
    <property type="molecule type" value="Genomic_DNA"/>
</dbReference>
<keyword evidence="3" id="KW-1133">Transmembrane helix</keyword>
<evidence type="ECO:0000313" key="7">
    <source>
        <dbReference type="Proteomes" id="UP001530400"/>
    </source>
</evidence>
<dbReference type="AlphaFoldDB" id="A0ABD3N1N9"/>
<evidence type="ECO:0000256" key="4">
    <source>
        <dbReference type="ARBA" id="ARBA00023136"/>
    </source>
</evidence>
<organism evidence="6 7">
    <name type="scientific">Cyclotella atomus</name>
    <dbReference type="NCBI Taxonomy" id="382360"/>
    <lineage>
        <taxon>Eukaryota</taxon>
        <taxon>Sar</taxon>
        <taxon>Stramenopiles</taxon>
        <taxon>Ochrophyta</taxon>
        <taxon>Bacillariophyta</taxon>
        <taxon>Coscinodiscophyceae</taxon>
        <taxon>Thalassiosirophycidae</taxon>
        <taxon>Stephanodiscales</taxon>
        <taxon>Stephanodiscaceae</taxon>
        <taxon>Cyclotella</taxon>
    </lineage>
</organism>
<dbReference type="GO" id="GO:0016020">
    <property type="term" value="C:membrane"/>
    <property type="evidence" value="ECO:0007669"/>
    <property type="project" value="UniProtKB-SubCell"/>
</dbReference>
<evidence type="ECO:0000256" key="3">
    <source>
        <dbReference type="ARBA" id="ARBA00022989"/>
    </source>
</evidence>
<name>A0ABD3N1N9_9STRA</name>
<sequence>MQRIAIARALLRDPKILILDEATSALDKMSENHVQQALKNVREKKKVTTVTIAHKYDWPLNHNLFSPKVTCLILSYSLSQIRRLTTIIDSDAIALVNQGSIAELGDHLTLLNKEGGIYQSLCETQGITPSNPGTTTDEADTQALPNVSNGASSHSGKTQADLSELENGQKDDAEDVIENDD</sequence>
<feature type="compositionally biased region" description="Acidic residues" evidence="5">
    <location>
        <begin position="172"/>
        <end position="181"/>
    </location>
</feature>